<organism evidence="2 3">
    <name type="scientific">Cardamine amara subsp. amara</name>
    <dbReference type="NCBI Taxonomy" id="228776"/>
    <lineage>
        <taxon>Eukaryota</taxon>
        <taxon>Viridiplantae</taxon>
        <taxon>Streptophyta</taxon>
        <taxon>Embryophyta</taxon>
        <taxon>Tracheophyta</taxon>
        <taxon>Spermatophyta</taxon>
        <taxon>Magnoliopsida</taxon>
        <taxon>eudicotyledons</taxon>
        <taxon>Gunneridae</taxon>
        <taxon>Pentapetalae</taxon>
        <taxon>rosids</taxon>
        <taxon>malvids</taxon>
        <taxon>Brassicales</taxon>
        <taxon>Brassicaceae</taxon>
        <taxon>Cardamineae</taxon>
        <taxon>Cardamine</taxon>
    </lineage>
</organism>
<feature type="compositionally biased region" description="Acidic residues" evidence="1">
    <location>
        <begin position="194"/>
        <end position="219"/>
    </location>
</feature>
<evidence type="ECO:0000313" key="2">
    <source>
        <dbReference type="EMBL" id="KAL1207165.1"/>
    </source>
</evidence>
<keyword evidence="3" id="KW-1185">Reference proteome</keyword>
<dbReference type="PANTHER" id="PTHR45496">
    <property type="entry name" value="CHAPERONE DNAJ-DOMAIN SUPERFAMILY PROTEIN"/>
    <property type="match status" value="1"/>
</dbReference>
<evidence type="ECO:0000256" key="1">
    <source>
        <dbReference type="SAM" id="MobiDB-lite"/>
    </source>
</evidence>
<comment type="caution">
    <text evidence="2">The sequence shown here is derived from an EMBL/GenBank/DDBJ whole genome shotgun (WGS) entry which is preliminary data.</text>
</comment>
<dbReference type="PANTHER" id="PTHR45496:SF32">
    <property type="entry name" value="PROTEIN ADMETOS"/>
    <property type="match status" value="1"/>
</dbReference>
<evidence type="ECO:0000313" key="3">
    <source>
        <dbReference type="Proteomes" id="UP001558713"/>
    </source>
</evidence>
<feature type="region of interest" description="Disordered" evidence="1">
    <location>
        <begin position="194"/>
        <end position="231"/>
    </location>
</feature>
<protein>
    <submittedName>
        <fullName evidence="2">Uncharacterized protein</fullName>
    </submittedName>
</protein>
<name>A0ABD1AZQ4_CARAN</name>
<accession>A0ABD1AZQ4</accession>
<dbReference type="EMBL" id="JBANAX010000485">
    <property type="protein sequence ID" value="KAL1207165.1"/>
    <property type="molecule type" value="Genomic_DNA"/>
</dbReference>
<proteinExistence type="predicted"/>
<reference evidence="2 3" key="1">
    <citation type="submission" date="2024-04" db="EMBL/GenBank/DDBJ databases">
        <title>Genome assembly C_amara_ONT_v2.</title>
        <authorList>
            <person name="Yant L."/>
            <person name="Moore C."/>
            <person name="Slenker M."/>
        </authorList>
    </citation>
    <scope>NUCLEOTIDE SEQUENCE [LARGE SCALE GENOMIC DNA]</scope>
    <source>
        <tissue evidence="2">Leaf</tissue>
    </source>
</reference>
<dbReference type="InterPro" id="IPR053052">
    <property type="entry name" value="Imprinting_Balance_Reg"/>
</dbReference>
<sequence>MSSGKCVSQNHTSAENTPIQMFYDFLKQRNFMGVHCLVDKWHDQFEQARTISDVLLAADNPLPSGLMDYYGMIRVTKGGPVLREDFMKLMKLLDGRDNSFPLRQEAVDKVLLAWSLLSKPYIKEQYDLSISTSHNNGTQGNGCGYISVGGNQSDGVLFGGQDCSKFHESEYNHFQSEDTSFILKKYNVCPGTDDEMVIISDDDDDDDEDEDEDDADDSQDTTHNNSSHKEN</sequence>
<gene>
    <name evidence="2" type="ORF">V5N11_032767</name>
</gene>
<dbReference type="Proteomes" id="UP001558713">
    <property type="component" value="Unassembled WGS sequence"/>
</dbReference>
<dbReference type="AlphaFoldDB" id="A0ABD1AZQ4"/>